<dbReference type="PROSITE" id="PS51762">
    <property type="entry name" value="GH16_2"/>
    <property type="match status" value="1"/>
</dbReference>
<keyword evidence="5" id="KW-0326">Glycosidase</keyword>
<feature type="signal peptide" evidence="10">
    <location>
        <begin position="1"/>
        <end position="19"/>
    </location>
</feature>
<evidence type="ECO:0000256" key="6">
    <source>
        <dbReference type="ARBA" id="ARBA00029722"/>
    </source>
</evidence>
<dbReference type="PRINTS" id="PR00737">
    <property type="entry name" value="GLHYDRLASE16"/>
</dbReference>
<comment type="caution">
    <text evidence="12">The sequence shown here is derived from an EMBL/GenBank/DDBJ whole genome shotgun (WGS) entry which is preliminary data.</text>
</comment>
<dbReference type="InterPro" id="IPR026444">
    <property type="entry name" value="Secre_tail"/>
</dbReference>
<evidence type="ECO:0000313" key="15">
    <source>
        <dbReference type="Proteomes" id="UP000322315"/>
    </source>
</evidence>
<dbReference type="CDD" id="cd00413">
    <property type="entry name" value="Glyco_hydrolase_16"/>
    <property type="match status" value="1"/>
</dbReference>
<organism evidence="12 15">
    <name type="scientific">Algibacter amylolyticus</name>
    <dbReference type="NCBI Taxonomy" id="1608400"/>
    <lineage>
        <taxon>Bacteria</taxon>
        <taxon>Pseudomonadati</taxon>
        <taxon>Bacteroidota</taxon>
        <taxon>Flavobacteriia</taxon>
        <taxon>Flavobacteriales</taxon>
        <taxon>Flavobacteriaceae</taxon>
        <taxon>Algibacter</taxon>
    </lineage>
</organism>
<sequence>MKKIAASFIFLLVFTSLYAQKPYKGAEVYSKGKVLYGKFQMRMKMIKGSGMLSTFYTIEHYPGGSDPYWAEIDIEVLGRNNAEIMSTNLFINNSNGDLSYSEQQIPLNYSLADDFHIFTIEWTPNFIAWFIDGVEQRRQTGAYVDHMNRAQGYRFNAWISSSPAWVGAIDEDAMPAYQYVDWLEYYSYNGSTQDFTKQWRDDFNSFDASRWAKAEWTFNGNEVDFVKENAYIEDGNLVLAITNPNASLSLTETSIPQSFNANYLAANNEIAITSLNAGNYNTVLYDLTGKVVFLKKMNTSKFSIPCSTIQSGLYIIRISDEDKMFRKKIFVR</sequence>
<evidence type="ECO:0000259" key="11">
    <source>
        <dbReference type="PROSITE" id="PS51762"/>
    </source>
</evidence>
<dbReference type="InterPro" id="IPR000757">
    <property type="entry name" value="Beta-glucanase-like"/>
</dbReference>
<evidence type="ECO:0000256" key="8">
    <source>
        <dbReference type="ARBA" id="ARBA00031665"/>
    </source>
</evidence>
<evidence type="ECO:0000256" key="1">
    <source>
        <dbReference type="ARBA" id="ARBA00006865"/>
    </source>
</evidence>
<proteinExistence type="inferred from homology"/>
<protein>
    <recommendedName>
        <fullName evidence="2">Beta-glucanase</fullName>
    </recommendedName>
    <alternativeName>
        <fullName evidence="8">1,3-1,4-beta-D-glucan 4-glucanohydrolase</fullName>
    </alternativeName>
    <alternativeName>
        <fullName evidence="7">Endo-beta-1,3-1,4 glucanase</fullName>
    </alternativeName>
    <alternativeName>
        <fullName evidence="6">Lichenase</fullName>
    </alternativeName>
</protein>
<evidence type="ECO:0000313" key="12">
    <source>
        <dbReference type="EMBL" id="KAA5821845.1"/>
    </source>
</evidence>
<evidence type="ECO:0000313" key="14">
    <source>
        <dbReference type="Proteomes" id="UP000315145"/>
    </source>
</evidence>
<dbReference type="GO" id="GO:0005975">
    <property type="term" value="P:carbohydrate metabolic process"/>
    <property type="evidence" value="ECO:0007669"/>
    <property type="project" value="InterPro"/>
</dbReference>
<gene>
    <name evidence="12" type="ORF">F2B50_15165</name>
    <name evidence="13" type="ORF">FPF71_15165</name>
</gene>
<dbReference type="Pfam" id="PF18962">
    <property type="entry name" value="Por_Secre_tail"/>
    <property type="match status" value="1"/>
</dbReference>
<dbReference type="Pfam" id="PF00722">
    <property type="entry name" value="Glyco_hydro_16"/>
    <property type="match status" value="1"/>
</dbReference>
<keyword evidence="14" id="KW-1185">Reference proteome</keyword>
<name>A0A5M7B3C7_9FLAO</name>
<evidence type="ECO:0000256" key="10">
    <source>
        <dbReference type="SAM" id="SignalP"/>
    </source>
</evidence>
<keyword evidence="4 12" id="KW-0378">Hydrolase</keyword>
<reference evidence="12 15" key="1">
    <citation type="journal article" date="2015" name="Int. J. Syst. Evol. Microbiol.">
        <title>Algibacter amylolyticus sp. nov., isolated from intertidal sediment.</title>
        <authorList>
            <person name="Zhang D.C."/>
            <person name="Wu J."/>
            <person name="Neuner K."/>
            <person name="Yao J."/>
            <person name="Margesin R."/>
        </authorList>
    </citation>
    <scope>NUCLEOTIDE SEQUENCE [LARGE SCALE GENOMIC DNA]</scope>
    <source>
        <strain evidence="12 15">RU-4-M-4</strain>
    </source>
</reference>
<dbReference type="EMBL" id="VWRS01000010">
    <property type="protein sequence ID" value="KAA5821845.1"/>
    <property type="molecule type" value="Genomic_DNA"/>
</dbReference>
<feature type="active site" description="Nucleophile" evidence="9">
    <location>
        <position position="71"/>
    </location>
</feature>
<dbReference type="NCBIfam" id="TIGR04183">
    <property type="entry name" value="Por_Secre_tail"/>
    <property type="match status" value="1"/>
</dbReference>
<dbReference type="Gene3D" id="2.60.120.200">
    <property type="match status" value="1"/>
</dbReference>
<evidence type="ECO:0000256" key="3">
    <source>
        <dbReference type="ARBA" id="ARBA00022729"/>
    </source>
</evidence>
<dbReference type="SUPFAM" id="SSF49899">
    <property type="entry name" value="Concanavalin A-like lectins/glucanases"/>
    <property type="match status" value="1"/>
</dbReference>
<reference evidence="13 14" key="2">
    <citation type="submission" date="2019-07" db="EMBL/GenBank/DDBJ databases">
        <title>Algibacter marinivivus sp. nov., isolated from the surface of a marine red alga.</title>
        <authorList>
            <person name="Zhong X."/>
            <person name="Xu W."/>
            <person name="Zhang Y."/>
            <person name="Zhang Q."/>
            <person name="Du Z."/>
        </authorList>
    </citation>
    <scope>NUCLEOTIDE SEQUENCE [LARGE SCALE GENOMIC DNA]</scope>
    <source>
        <strain evidence="13 14">RU-4-M-4</strain>
    </source>
</reference>
<dbReference type="InterPro" id="IPR044791">
    <property type="entry name" value="Beta-glucanase/XTH"/>
</dbReference>
<evidence type="ECO:0000256" key="9">
    <source>
        <dbReference type="PIRSR" id="PIRSR608264-1"/>
    </source>
</evidence>
<accession>A0A5M7B3C7</accession>
<dbReference type="InterPro" id="IPR008264">
    <property type="entry name" value="Beta_glucanase"/>
</dbReference>
<dbReference type="AlphaFoldDB" id="A0A5M7B3C7"/>
<dbReference type="Proteomes" id="UP000322315">
    <property type="component" value="Unassembled WGS sequence"/>
</dbReference>
<dbReference type="InterPro" id="IPR013320">
    <property type="entry name" value="ConA-like_dom_sf"/>
</dbReference>
<dbReference type="Proteomes" id="UP000315145">
    <property type="component" value="Unassembled WGS sequence"/>
</dbReference>
<feature type="active site" description="Proton donor" evidence="9">
    <location>
        <position position="75"/>
    </location>
</feature>
<dbReference type="EMBL" id="VMBF01000010">
    <property type="protein sequence ID" value="TSJ73129.1"/>
    <property type="molecule type" value="Genomic_DNA"/>
</dbReference>
<comment type="similarity">
    <text evidence="1">Belongs to the glycosyl hydrolase 16 family.</text>
</comment>
<feature type="chain" id="PRO_5024374528" description="Beta-glucanase" evidence="10">
    <location>
        <begin position="20"/>
        <end position="332"/>
    </location>
</feature>
<dbReference type="PANTHER" id="PTHR31062">
    <property type="entry name" value="XYLOGLUCAN ENDOTRANSGLUCOSYLASE/HYDROLASE PROTEIN 8-RELATED"/>
    <property type="match status" value="1"/>
</dbReference>
<evidence type="ECO:0000256" key="5">
    <source>
        <dbReference type="ARBA" id="ARBA00023295"/>
    </source>
</evidence>
<feature type="domain" description="GH16" evidence="11">
    <location>
        <begin position="1"/>
        <end position="191"/>
    </location>
</feature>
<dbReference type="GO" id="GO:0004553">
    <property type="term" value="F:hydrolase activity, hydrolyzing O-glycosyl compounds"/>
    <property type="evidence" value="ECO:0007669"/>
    <property type="project" value="InterPro"/>
</dbReference>
<evidence type="ECO:0000256" key="2">
    <source>
        <dbReference type="ARBA" id="ARBA00014569"/>
    </source>
</evidence>
<reference evidence="12" key="3">
    <citation type="submission" date="2019-09" db="EMBL/GenBank/DDBJ databases">
        <authorList>
            <person name="Zhang D.-C."/>
        </authorList>
    </citation>
    <scope>NUCLEOTIDE SEQUENCE</scope>
    <source>
        <strain evidence="12">RU-4-M-4</strain>
    </source>
</reference>
<evidence type="ECO:0000256" key="7">
    <source>
        <dbReference type="ARBA" id="ARBA00029771"/>
    </source>
</evidence>
<evidence type="ECO:0000313" key="13">
    <source>
        <dbReference type="EMBL" id="TSJ73129.1"/>
    </source>
</evidence>
<evidence type="ECO:0000256" key="4">
    <source>
        <dbReference type="ARBA" id="ARBA00022801"/>
    </source>
</evidence>
<dbReference type="OrthoDB" id="9809583at2"/>
<keyword evidence="3 10" id="KW-0732">Signal</keyword>